<dbReference type="Pfam" id="PF10592">
    <property type="entry name" value="AIPR"/>
    <property type="match status" value="1"/>
</dbReference>
<evidence type="ECO:0000259" key="1">
    <source>
        <dbReference type="Pfam" id="PF10592"/>
    </source>
</evidence>
<dbReference type="InterPro" id="IPR018891">
    <property type="entry name" value="AIPR_C"/>
</dbReference>
<protein>
    <recommendedName>
        <fullName evidence="1">Abortive phage infection protein C-terminal domain-containing protein</fullName>
    </recommendedName>
</protein>
<dbReference type="Proteomes" id="UP000283586">
    <property type="component" value="Unassembled WGS sequence"/>
</dbReference>
<evidence type="ECO:0000313" key="3">
    <source>
        <dbReference type="EMBL" id="RHN03664.1"/>
    </source>
</evidence>
<proteinExistence type="predicted"/>
<comment type="caution">
    <text evidence="3">The sequence shown here is derived from an EMBL/GenBank/DDBJ whole genome shotgun (WGS) entry which is preliminary data.</text>
</comment>
<reference evidence="4 5" key="1">
    <citation type="submission" date="2018-08" db="EMBL/GenBank/DDBJ databases">
        <title>A genome reference for cultivated species of the human gut microbiota.</title>
        <authorList>
            <person name="Zou Y."/>
            <person name="Xue W."/>
            <person name="Luo G."/>
        </authorList>
    </citation>
    <scope>NUCLEOTIDE SEQUENCE [LARGE SCALE GENOMIC DNA]</scope>
    <source>
        <strain evidence="3 5">AF31-21AC</strain>
        <strain evidence="2 4">AM37-1AC</strain>
    </source>
</reference>
<accession>A0A3R6JD45</accession>
<gene>
    <name evidence="2" type="ORF">DW856_18580</name>
    <name evidence="3" type="ORF">DWZ31_18015</name>
</gene>
<evidence type="ECO:0000313" key="4">
    <source>
        <dbReference type="Proteomes" id="UP000283513"/>
    </source>
</evidence>
<dbReference type="AlphaFoldDB" id="A0A3R6JD45"/>
<evidence type="ECO:0000313" key="2">
    <source>
        <dbReference type="EMBL" id="RHC12648.1"/>
    </source>
</evidence>
<evidence type="ECO:0000313" key="5">
    <source>
        <dbReference type="Proteomes" id="UP000283586"/>
    </source>
</evidence>
<feature type="domain" description="Abortive phage infection protein C-terminal" evidence="1">
    <location>
        <begin position="251"/>
        <end position="480"/>
    </location>
</feature>
<name>A0A3R6JD45_9FIRM</name>
<dbReference type="Proteomes" id="UP000283513">
    <property type="component" value="Unassembled WGS sequence"/>
</dbReference>
<sequence length="613" mass="70860">MVYFVKRYWKAGFKMNEQNYIKERIATLKSEISAYRAMQDYHIFTIVCLKYFFFSDGVTLDPDLAVDFLTDGANDGGIDAIFNDPNSEGNDMIIVQSKYYESAPLTGQDIVGELYKITETIKLIDNFKVSNLNAKVVSAYRNAKSQMEDSGVIRIVFFTSYAPKNKRERTKLEKSNTEIFKTYELEMNFRSDIEAQIETVDNGKLCVDYDKLELDSKDNYLRYEDSVIVNISAQSLQSLQNRRRNGLLGMNLRYYVRQKMVDDGIQQTIAHEPENFWYKNNGIIIVCEDFQMDGKVLKLYNFSIVNGGQTTNRIGRLDIENDFFLQCKVVKTKGTNANERDRFTHNIAEASNSQKPIKKADLKSNTPEQLRLRERLHKYHVYYITKKGDRAPRQYAEPYQSATLEQVGKLGLAAILQMPGSSRSNSQRMYQDEYYYSIFGQDAKAGVIADTLKISYYYDMFIKTSIKNRGYDEKTVLPMMKNGKTFQIACIVFLCKICYNVFTYDTVAGLLNNTDEVKQVLRQMGNIEQLISINISDEQETFFNMFDVIGDEVLGYCFSNALDEAENSQDTLMPSNYLKLDTNYYKDIIKRLWRIYNKNSELNSGIHTICGME</sequence>
<dbReference type="EMBL" id="QSHO01000026">
    <property type="protein sequence ID" value="RHC12648.1"/>
    <property type="molecule type" value="Genomic_DNA"/>
</dbReference>
<dbReference type="EMBL" id="QRQN01000032">
    <property type="protein sequence ID" value="RHN03664.1"/>
    <property type="molecule type" value="Genomic_DNA"/>
</dbReference>
<organism evidence="3 5">
    <name type="scientific">Roseburia intestinalis</name>
    <dbReference type="NCBI Taxonomy" id="166486"/>
    <lineage>
        <taxon>Bacteria</taxon>
        <taxon>Bacillati</taxon>
        <taxon>Bacillota</taxon>
        <taxon>Clostridia</taxon>
        <taxon>Lachnospirales</taxon>
        <taxon>Lachnospiraceae</taxon>
        <taxon>Roseburia</taxon>
    </lineage>
</organism>